<dbReference type="InterPro" id="IPR049900">
    <property type="entry name" value="PKS_mFAS_DH"/>
</dbReference>
<dbReference type="PROSITE" id="PS00012">
    <property type="entry name" value="PHOSPHOPANTETHEINE"/>
    <property type="match status" value="1"/>
</dbReference>
<dbReference type="InterPro" id="IPR013968">
    <property type="entry name" value="PKS_KR"/>
</dbReference>
<dbReference type="Proteomes" id="UP001077662">
    <property type="component" value="Unassembled WGS sequence"/>
</dbReference>
<feature type="domain" description="Ketosynthase family 3 (KS3)" evidence="13">
    <location>
        <begin position="546"/>
        <end position="965"/>
    </location>
</feature>
<dbReference type="InterPro" id="IPR014030">
    <property type="entry name" value="Ketoacyl_synth_N"/>
</dbReference>
<dbReference type="Gene3D" id="3.40.50.150">
    <property type="entry name" value="Vaccinia Virus protein VP39"/>
    <property type="match status" value="1"/>
</dbReference>
<dbReference type="InterPro" id="IPR014031">
    <property type="entry name" value="Ketoacyl_synth_C"/>
</dbReference>
<keyword evidence="9" id="KW-0511">Multifunctional enzyme</keyword>
<evidence type="ECO:0000256" key="5">
    <source>
        <dbReference type="ARBA" id="ARBA00022490"/>
    </source>
</evidence>
<dbReference type="Pfam" id="PF14765">
    <property type="entry name" value="PS-DH"/>
    <property type="match status" value="1"/>
</dbReference>
<dbReference type="InterPro" id="IPR050091">
    <property type="entry name" value="PKS_NRPS_Biosynth_Enz"/>
</dbReference>
<keyword evidence="7" id="KW-0808">Transferase</keyword>
<evidence type="ECO:0000256" key="10">
    <source>
        <dbReference type="PROSITE-ProRule" id="PRU01363"/>
    </source>
</evidence>
<gene>
    <name evidence="15" type="ORF">O0554_01345</name>
</gene>
<feature type="domain" description="Ketosynthase family 3 (KS3)" evidence="13">
    <location>
        <begin position="2080"/>
        <end position="2489"/>
    </location>
</feature>
<dbReference type="GO" id="GO:0005886">
    <property type="term" value="C:plasma membrane"/>
    <property type="evidence" value="ECO:0007669"/>
    <property type="project" value="TreeGrafter"/>
</dbReference>
<dbReference type="InterPro" id="IPR016039">
    <property type="entry name" value="Thiolase-like"/>
</dbReference>
<evidence type="ECO:0000259" key="13">
    <source>
        <dbReference type="PROSITE" id="PS52004"/>
    </source>
</evidence>
<sequence length="3783" mass="424198">MKEIDGRDLQIKRLDELLCKLLIVQLQKAGLFVKRSEFKKELHKKITLHSWYNKWLKESIRFCIQNQYVTDEGEQYVVQANFPTDSSEVWNEWNHQKEEWLKNPNVRSQVILVEATLRSLPDILTGKVLATDIMFPNSSMELVEGVYKHNDVADYFNDILADCVAVYVQERLEHDPSAKIRILEIGAGTGGTSARVLSKLKDVQTHIEEYCYTDISKAFLFHAEKEFGPLYSFLTYQLLNVEEPISDQGIRAGWYDLVIATNVLHATKNIRHTIRNTKALLQQNGLLLVNEMSSNNLFIHLTFGLLEGWWLYEDEALRIPGCPGLYPESWGALLIEEGFQSVFFPAETAHGIGQQIIVAESDGIVRYKRSAETSVSPSDHQDVMFSPERKKILPTTQAVGQAGIAPELLREKSIEELKKLVGETLKIPFHKIESSVALESYGIDSILVIQLTDRLRQICKSVTSTLFFEYPTIDALIDYFMATEREALISLSGLKMYQSEEESLILSQPLPQAVDAHLQLMSSDTKRFWQPEIKEKPAAKNQLSEMQDIAIIGLSGRYPGAENLEQYWQNLCSGKNSITEIPEDRWDWKEYYDSEKGKKGAIYTKWGGFIENIDTFDPLFFQISPKEAEQMDPQERLFLEVAYASIEDSGYTPEQLSDSGKVGVFVGVMNGNYPTGTSYWSIANRLSYLMNFKGPSLAVDTACSSSLTAIHLALESLYSGTSECVIAGGVNLVVDPVHYVRLSAMTMLSSTDQCKSFGDKADGFVDGEGVGAVVLKPLHKAIADGDHIYGVIKGSMLNAGGKTNGYTVPSPSAQSQLISDALKRSGVHPRMVSYLEAHGTGTTLGDPIEIEGLTRAFRTETTDNQFCAIGSVKSNIGHCESAAGIAGLTKILLQMKHGKIVPTLHAKNLNPNIHFEQTPFVVQQELCEWKRPVVEMNGEILECPRIAGISSFGAGGANAHVVIEEYTDNNTHSGCSFSGSMHNPALIVLSAKNEDRLREQARQLVAIIQARLFNDEDLINIAYTLQVGRQAMEARLAFTAASIGEVEEKLNSYLKGSIDSSDFYRGQAKRNKESLLALGVDEDMQGTIEAWIAKGKYGKLLEFWVNGLVMDWRKLYGEIKPHRISLPTYPFAKERYWIQAPKLIKSDSLAIDAAVHPLLHQNTSDLLEQRYSSFFTGEEFFFTDQLSNGKRILSPFALLELARAAVEQSTPLWLENKKGFSFRQMSWHSPIVANDSGVAQVNIGLFPADDAEITYDIYNGSQASDTDRILYGEGTAILRSVQAPLALDLSSIRRDFQRIEDFTGWLGIKEMYTRQGQVLAKVYVPESLNSSKDHFVIHPFLLEAVLQSAQHLYRNEDHPKNVTPSTLEELEVYSKCTQDMWAWLRYGDSELSDVDVKTVDIDLCDIDGTVCVSLRGLRLGISDEVSRKGLSEKQKATDSKPLLDEPYEIMTFQEVWREQPIAKQHEESMKTVVCFLSDSIRQRVLTEMAERMNSEAKLIFISQDAVYRKQAQQMYAINRNDRSHYEKAFVSMKKDFGSIDAILYLWPLEDESCRKDYASIVYLVQAMASSKLKAGRLLLAAAYKNEIERCHVESWIGFERSLGYVFMDTQMSVIIYEDGDATEQTLEQYRMETLWAELERYCCKNVQYTEGKRYVCDIHSTNPQVEKSMIEREQTYLITGGLGGLGMLFAEYLAKTYNVNLILTGRSHLDQAKQEKLDRLENLGSRVFYIQADICDIECMRKGLDQAKEFFGANIKGVIHAAGLESDRSILEKEMVSFYEVLGPKISGTITLDELLHQEELDFICYFSSTSAILGDFGSCDYAVGNRFQMAFADYWNRESQKGLRKGKAVVINWPFWKDGGMDIGGDESTVMYLKSSGQRALESEQGIALFERLLAQTNTQHVVLYGQPNRVQRFMKHVQGGNEASLTGQSIASGRGRRVEMKGFTIEQCLEWDLREQISQILKIPKDRIDKADNLADYGFDSISLTEFAKVLTKHFDIEMTPALFFGYSTLEKVIQYYLSEHLEHIQQFYREAAVSESVWKSIPTATPVITNSNREQAGKKREVRFTRFRENSAAANLPEPIAVIGMSGRFPQARNIEEMWRILADATDTVQYPPEYRRSLTEDRIDWKCGWVPGVDEFDPLFFEISPREAELMDPRQRLLLQETVKALEDAGYGEKQIKNGKVGMFVGVEEGDYQFVVKEAGTITSNHNAILASRISYFLNFNGPVLAINTACSSGLVAVHQACMSLRNNECETAIAAGVSLMLSPVFLQGMSQSGMLSKDSKCFAFDKRANGMVPGEAVTAVVLKRLSQAQADGDPIHAVIQGSGINYDGKTNGITAPSSVAQANLLQSVYDQYHVNPEDIEYIVTHGTGTKLGDPVEIHALQEAFNRFTKKEEFCALTSTKTNFGHTFAASGLVSFISLIQAFRHQTIPASLHFEQENEYIRWKNTPFYVNTENREWIVTNGKPLTGAVSAFGMSGTNVHMVLQNYSEKPTGYEEKKAPYHILTLSAKSEEALQEKIRDMIRFLEGEGDNTSLQQISYTLLEGRQHYHHRCAIVVQDVEDALNTWRMVADKKKAPHVFQGKVSREFIAQNAMERFVQELLEQSDLQHEQKNKYYETVLVLADLYCQGYHIDWDKLFGKDKPTRVHLPTYPFAREHYWGASVDSQSVNSSSTLDVLEPRTLPSPLRQENRLLQKHWEPCETVSSPGETSGNIVILTTNQTRELAMEISKQFSYSEILDVYDLDVILLQQNDWESYAGCIDLVGCGSEYMQSLVGISWLQQLIDKGNKKGLMLLGVTKGLEALRNDHIELSGACRAGLYRMLQSEYSHVRSRHVDLEDSDDIHLLAQYIATEFSTIGEESEICYRNGLRFKACHVEEEIESEKLDIIRSLDFPPEQVLWITGGTRGLGALCAQHLIAMHGVKKLVLTGREALPPREKWEDYLGQDTSIAKKLQMIRELESQGVWVKVLSVSLTDPEAVMSSLNEIKSSMGPIGGIIHCAGIGDRDYPAFIRKPLERIQAVLEPKVAGLQVLYECVKDEPLAFFVLFSSVSTAIPALASGQSDYAMANAYMDYFAWANRHECPITSIQWPSWKETGMGEVKSIAYQHSGLYSHTNVQGLQLLDFVLSNKLNAVVLPAMVDPELWKLEHTMLRKLQVPATNNASARALPLETGYVLGSVLEETQTWLLQLFSRELKIDQEKLETNIPIQDYGADSIILAQLMRSISQEVNEEIDPSILYEYATIDSLAGWLANTYSASLSKKFRSAWITKGALNQKLQAESLPVASTPLANVTDIGADIAVIGLSCRLPGANHLEEYWSLLAEGRKAIDYVPEERWGYQNHFVAGLLDTTPGIDPSFFHIPEEDAKAMDPQALLVLEESLKTLYHAGYPPHDARGKAIGVYLGARAQHWPDEERLRQARNPIVAVGQNYLAANISQFFDLRGPSLVVDTACSSALVGMNMGIQALLSGEIEAALVGGVSLLNGDFSHRLFEQRGILSQLPDFHVFDKRSNGVVLGEGAGMVLLKTVNQALKDGDRIYAVIKGIAINNDGRTAGPATPNVHAQKEVMQKALDKSGREAKDIEYIETNASGSEVTDLLELKAIQSVYRSNNTIPCALGSIKPNIGHPLSAEGIASFIKVVLMLQKRQFVPFLSGEQPMRHFDVENSPFYFHRKLTEWTGYTRIAGINCFGDGGTNAHVLVEAWEETEASRIKRSPITPPISRNGRDPSALSRTEGDETNKDASFADRSNVQTSSSVEKQNRSGNIWKINQDLNDHQSKNTFWKQH</sequence>
<feature type="domain" description="Carrier" evidence="12">
    <location>
        <begin position="1946"/>
        <end position="2023"/>
    </location>
</feature>
<dbReference type="GO" id="GO:0071770">
    <property type="term" value="P:DIM/DIP cell wall layer assembly"/>
    <property type="evidence" value="ECO:0007669"/>
    <property type="project" value="TreeGrafter"/>
</dbReference>
<feature type="domain" description="Ketosynthase family 3 (KS3)" evidence="13">
    <location>
        <begin position="3296"/>
        <end position="3700"/>
    </location>
</feature>
<evidence type="ECO:0000256" key="7">
    <source>
        <dbReference type="ARBA" id="ARBA00022679"/>
    </source>
</evidence>
<protein>
    <submittedName>
        <fullName evidence="15">SDR family NAD(P)-dependent oxidoreductase</fullName>
    </submittedName>
</protein>
<dbReference type="PANTHER" id="PTHR43775">
    <property type="entry name" value="FATTY ACID SYNTHASE"/>
    <property type="match status" value="1"/>
</dbReference>
<dbReference type="GO" id="GO:0004312">
    <property type="term" value="F:fatty acid synthase activity"/>
    <property type="evidence" value="ECO:0007669"/>
    <property type="project" value="TreeGrafter"/>
</dbReference>
<feature type="domain" description="Carrier" evidence="12">
    <location>
        <begin position="3178"/>
        <end position="3255"/>
    </location>
</feature>
<accession>A0AAP3DEC9</accession>
<dbReference type="Pfam" id="PF21089">
    <property type="entry name" value="PKS_DH_N"/>
    <property type="match status" value="1"/>
</dbReference>
<dbReference type="InterPro" id="IPR013217">
    <property type="entry name" value="Methyltransf_12"/>
</dbReference>
<dbReference type="GO" id="GO:0031177">
    <property type="term" value="F:phosphopantetheine binding"/>
    <property type="evidence" value="ECO:0007669"/>
    <property type="project" value="InterPro"/>
</dbReference>
<dbReference type="SMART" id="SM00825">
    <property type="entry name" value="PKS_KS"/>
    <property type="match status" value="3"/>
</dbReference>
<comment type="caution">
    <text evidence="10">Lacks conserved residue(s) required for the propagation of feature annotation.</text>
</comment>
<dbReference type="InterPro" id="IPR006162">
    <property type="entry name" value="Ppantetheine_attach_site"/>
</dbReference>
<feature type="domain" description="Carrier" evidence="12">
    <location>
        <begin position="408"/>
        <end position="484"/>
    </location>
</feature>
<evidence type="ECO:0000256" key="11">
    <source>
        <dbReference type="SAM" id="MobiDB-lite"/>
    </source>
</evidence>
<comment type="function">
    <text evidence="1">Involved in some intermediate steps for the synthesis of the antibiotic polyketide bacillaene which is involved in secondary metabolism.</text>
</comment>
<keyword evidence="5" id="KW-0963">Cytoplasm</keyword>
<dbReference type="InterPro" id="IPR020806">
    <property type="entry name" value="PKS_PP-bd"/>
</dbReference>
<dbReference type="PROSITE" id="PS50075">
    <property type="entry name" value="CARRIER"/>
    <property type="match status" value="3"/>
</dbReference>
<dbReference type="InterPro" id="IPR036291">
    <property type="entry name" value="NAD(P)-bd_dom_sf"/>
</dbReference>
<dbReference type="SUPFAM" id="SSF53901">
    <property type="entry name" value="Thiolase-like"/>
    <property type="match status" value="3"/>
</dbReference>
<feature type="region of interest" description="C-terminal hotdog fold" evidence="10">
    <location>
        <begin position="1296"/>
        <end position="1428"/>
    </location>
</feature>
<evidence type="ECO:0000256" key="4">
    <source>
        <dbReference type="ARBA" id="ARBA00022450"/>
    </source>
</evidence>
<dbReference type="Gene3D" id="3.10.129.120">
    <property type="match status" value="1"/>
</dbReference>
<dbReference type="InterPro" id="IPR020841">
    <property type="entry name" value="PKS_Beta-ketoAc_synthase_dom"/>
</dbReference>
<keyword evidence="4" id="KW-0596">Phosphopantetheine</keyword>
<dbReference type="InterPro" id="IPR049552">
    <property type="entry name" value="PKS_DH_N"/>
</dbReference>
<evidence type="ECO:0000259" key="12">
    <source>
        <dbReference type="PROSITE" id="PS50075"/>
    </source>
</evidence>
<evidence type="ECO:0000256" key="8">
    <source>
        <dbReference type="ARBA" id="ARBA00022737"/>
    </source>
</evidence>
<evidence type="ECO:0000256" key="6">
    <source>
        <dbReference type="ARBA" id="ARBA00022553"/>
    </source>
</evidence>
<comment type="pathway">
    <text evidence="3">Antibiotic biosynthesis; bacillaene biosynthesis.</text>
</comment>
<dbReference type="Pfam" id="PF08659">
    <property type="entry name" value="KR"/>
    <property type="match status" value="2"/>
</dbReference>
<keyword evidence="8" id="KW-0677">Repeat</keyword>
<dbReference type="SUPFAM" id="SSF51735">
    <property type="entry name" value="NAD(P)-binding Rossmann-fold domains"/>
    <property type="match status" value="3"/>
</dbReference>
<dbReference type="Gene3D" id="3.40.47.10">
    <property type="match status" value="3"/>
</dbReference>
<dbReference type="PROSITE" id="PS00606">
    <property type="entry name" value="KS3_1"/>
    <property type="match status" value="3"/>
</dbReference>
<dbReference type="InterPro" id="IPR054514">
    <property type="entry name" value="RhiE-like_linker"/>
</dbReference>
<dbReference type="PROSITE" id="PS52004">
    <property type="entry name" value="KS3_2"/>
    <property type="match status" value="3"/>
</dbReference>
<dbReference type="Pfam" id="PF00550">
    <property type="entry name" value="PP-binding"/>
    <property type="match status" value="3"/>
</dbReference>
<dbReference type="SMART" id="SM00823">
    <property type="entry name" value="PKS_PP"/>
    <property type="match status" value="3"/>
</dbReference>
<reference evidence="15" key="1">
    <citation type="submission" date="2022-09" db="EMBL/GenBank/DDBJ databases">
        <title>Genome analysis and characterization of larvicidal activity of Brevibacillus strains.</title>
        <authorList>
            <person name="Patrusheva E.V."/>
            <person name="Izotova A.O."/>
            <person name="Toshchakov S.V."/>
            <person name="Sineoky S.P."/>
        </authorList>
    </citation>
    <scope>NUCLEOTIDE SEQUENCE</scope>
    <source>
        <strain evidence="15">VKPM_B-13247</strain>
    </source>
</reference>
<dbReference type="FunFam" id="3.40.47.10:FF:000019">
    <property type="entry name" value="Polyketide synthase type I"/>
    <property type="match status" value="1"/>
</dbReference>
<dbReference type="GO" id="GO:0005737">
    <property type="term" value="C:cytoplasm"/>
    <property type="evidence" value="ECO:0007669"/>
    <property type="project" value="UniProtKB-SubCell"/>
</dbReference>
<evidence type="ECO:0000313" key="15">
    <source>
        <dbReference type="EMBL" id="MCZ0805565.1"/>
    </source>
</evidence>
<dbReference type="SMART" id="SM01294">
    <property type="entry name" value="PKS_PP_betabranch"/>
    <property type="match status" value="1"/>
</dbReference>
<dbReference type="SMART" id="SM00822">
    <property type="entry name" value="PKS_KR"/>
    <property type="match status" value="2"/>
</dbReference>
<dbReference type="InterPro" id="IPR049551">
    <property type="entry name" value="PKS_DH_C"/>
</dbReference>
<dbReference type="RefSeq" id="WP_258432672.1">
    <property type="nucleotide sequence ID" value="NZ_JAPTNE010000002.1"/>
</dbReference>
<dbReference type="Gene3D" id="3.40.50.720">
    <property type="entry name" value="NAD(P)-binding Rossmann-like Domain"/>
    <property type="match status" value="2"/>
</dbReference>
<comment type="subcellular location">
    <subcellularLocation>
        <location evidence="2">Cytoplasm</location>
    </subcellularLocation>
</comment>
<feature type="compositionally biased region" description="Basic and acidic residues" evidence="11">
    <location>
        <begin position="3731"/>
        <end position="3742"/>
    </location>
</feature>
<dbReference type="InterPro" id="IPR029063">
    <property type="entry name" value="SAM-dependent_MTases_sf"/>
</dbReference>
<dbReference type="Pfam" id="PF02801">
    <property type="entry name" value="Ketoacyl-synt_C"/>
    <property type="match status" value="3"/>
</dbReference>
<dbReference type="Gene3D" id="3.10.129.10">
    <property type="entry name" value="Hotdog Thioesterase"/>
    <property type="match status" value="1"/>
</dbReference>
<proteinExistence type="predicted"/>
<dbReference type="CDD" id="cd00833">
    <property type="entry name" value="PKS"/>
    <property type="match status" value="3"/>
</dbReference>
<feature type="domain" description="PKS/mFAS DH" evidence="14">
    <location>
        <begin position="1156"/>
        <end position="1428"/>
    </location>
</feature>
<organism evidence="15 16">
    <name type="scientific">Brevibacillus laterosporus</name>
    <name type="common">Bacillus laterosporus</name>
    <dbReference type="NCBI Taxonomy" id="1465"/>
    <lineage>
        <taxon>Bacteria</taxon>
        <taxon>Bacillati</taxon>
        <taxon>Bacillota</taxon>
        <taxon>Bacilli</taxon>
        <taxon>Bacillales</taxon>
        <taxon>Paenibacillaceae</taxon>
        <taxon>Brevibacillus</taxon>
    </lineage>
</organism>
<dbReference type="InterPro" id="IPR009081">
    <property type="entry name" value="PP-bd_ACP"/>
</dbReference>
<feature type="region of interest" description="Disordered" evidence="11">
    <location>
        <begin position="3708"/>
        <end position="3768"/>
    </location>
</feature>
<name>A0AAP3DEC9_BRELA</name>
<dbReference type="Pfam" id="PF22336">
    <property type="entry name" value="RhiE-like_linker"/>
    <property type="match status" value="1"/>
</dbReference>
<dbReference type="SUPFAM" id="SSF53335">
    <property type="entry name" value="S-adenosyl-L-methionine-dependent methyltransferases"/>
    <property type="match status" value="1"/>
</dbReference>
<evidence type="ECO:0000256" key="3">
    <source>
        <dbReference type="ARBA" id="ARBA00004789"/>
    </source>
</evidence>
<evidence type="ECO:0000256" key="9">
    <source>
        <dbReference type="ARBA" id="ARBA00023268"/>
    </source>
</evidence>
<dbReference type="PROSITE" id="PS52019">
    <property type="entry name" value="PKS_MFAS_DH"/>
    <property type="match status" value="1"/>
</dbReference>
<feature type="region of interest" description="N-terminal hotdog fold" evidence="10">
    <location>
        <begin position="1156"/>
        <end position="1283"/>
    </location>
</feature>
<dbReference type="CDD" id="cd02440">
    <property type="entry name" value="AdoMet_MTases"/>
    <property type="match status" value="1"/>
</dbReference>
<dbReference type="Pfam" id="PF22621">
    <property type="entry name" value="CurL-like_PKS_C"/>
    <property type="match status" value="1"/>
</dbReference>
<dbReference type="CDD" id="cd08953">
    <property type="entry name" value="KR_2_SDR_x"/>
    <property type="match status" value="2"/>
</dbReference>
<dbReference type="Gene3D" id="1.10.1240.100">
    <property type="match status" value="2"/>
</dbReference>
<dbReference type="Pfam" id="PF00109">
    <property type="entry name" value="ketoacyl-synt"/>
    <property type="match status" value="3"/>
</dbReference>
<dbReference type="PANTHER" id="PTHR43775:SF37">
    <property type="entry name" value="SI:DKEY-61P9.11"/>
    <property type="match status" value="1"/>
</dbReference>
<dbReference type="GO" id="GO:0006633">
    <property type="term" value="P:fatty acid biosynthetic process"/>
    <property type="evidence" value="ECO:0007669"/>
    <property type="project" value="InterPro"/>
</dbReference>
<dbReference type="Pfam" id="PF08242">
    <property type="entry name" value="Methyltransf_12"/>
    <property type="match status" value="1"/>
</dbReference>
<dbReference type="InterPro" id="IPR057326">
    <property type="entry name" value="KR_dom"/>
</dbReference>
<feature type="compositionally biased region" description="Polar residues" evidence="11">
    <location>
        <begin position="3744"/>
        <end position="3761"/>
    </location>
</feature>
<dbReference type="SUPFAM" id="SSF47336">
    <property type="entry name" value="ACP-like"/>
    <property type="match status" value="3"/>
</dbReference>
<dbReference type="Gene3D" id="1.10.1200.10">
    <property type="entry name" value="ACP-like"/>
    <property type="match status" value="3"/>
</dbReference>
<evidence type="ECO:0000259" key="14">
    <source>
        <dbReference type="PROSITE" id="PS52019"/>
    </source>
</evidence>
<dbReference type="GO" id="GO:0004315">
    <property type="term" value="F:3-oxoacyl-[acyl-carrier-protein] synthase activity"/>
    <property type="evidence" value="ECO:0007669"/>
    <property type="project" value="InterPro"/>
</dbReference>
<dbReference type="InterPro" id="IPR018201">
    <property type="entry name" value="Ketoacyl_synth_AS"/>
</dbReference>
<dbReference type="EMBL" id="JAPTNE010000002">
    <property type="protein sequence ID" value="MCZ0805565.1"/>
    <property type="molecule type" value="Genomic_DNA"/>
</dbReference>
<dbReference type="InterPro" id="IPR036736">
    <property type="entry name" value="ACP-like_sf"/>
</dbReference>
<keyword evidence="6" id="KW-0597">Phosphoprotein</keyword>
<evidence type="ECO:0000256" key="1">
    <source>
        <dbReference type="ARBA" id="ARBA00003299"/>
    </source>
</evidence>
<evidence type="ECO:0000256" key="2">
    <source>
        <dbReference type="ARBA" id="ARBA00004496"/>
    </source>
</evidence>
<evidence type="ECO:0000313" key="16">
    <source>
        <dbReference type="Proteomes" id="UP001077662"/>
    </source>
</evidence>
<comment type="caution">
    <text evidence="15">The sequence shown here is derived from an EMBL/GenBank/DDBJ whole genome shotgun (WGS) entry which is preliminary data.</text>
</comment>